<feature type="transmembrane region" description="Helical" evidence="6">
    <location>
        <begin position="318"/>
        <end position="343"/>
    </location>
</feature>
<keyword evidence="9" id="KW-1185">Reference proteome</keyword>
<evidence type="ECO:0000256" key="3">
    <source>
        <dbReference type="ARBA" id="ARBA00022692"/>
    </source>
</evidence>
<feature type="transmembrane region" description="Helical" evidence="6">
    <location>
        <begin position="253"/>
        <end position="275"/>
    </location>
</feature>
<feature type="domain" description="SSD" evidence="7">
    <location>
        <begin position="252"/>
        <end position="378"/>
    </location>
</feature>
<gene>
    <name evidence="8" type="ORF">CAL65_04015</name>
</gene>
<comment type="caution">
    <text evidence="8">The sequence shown here is derived from an EMBL/GenBank/DDBJ whole genome shotgun (WGS) entry which is preliminary data.</text>
</comment>
<feature type="transmembrane region" description="Helical" evidence="6">
    <location>
        <begin position="667"/>
        <end position="691"/>
    </location>
</feature>
<keyword evidence="4 6" id="KW-1133">Transmembrane helix</keyword>
<accession>A0A3E0X2B6</accession>
<feature type="transmembrane region" description="Helical" evidence="6">
    <location>
        <begin position="287"/>
        <end position="306"/>
    </location>
</feature>
<proteinExistence type="predicted"/>
<feature type="transmembrane region" description="Helical" evidence="6">
    <location>
        <begin position="355"/>
        <end position="379"/>
    </location>
</feature>
<evidence type="ECO:0000313" key="8">
    <source>
        <dbReference type="EMBL" id="RFA38523.1"/>
    </source>
</evidence>
<organism evidence="8 9">
    <name type="scientific">Alkalilimnicola ehrlichii</name>
    <dbReference type="NCBI Taxonomy" id="351052"/>
    <lineage>
        <taxon>Bacteria</taxon>
        <taxon>Pseudomonadati</taxon>
        <taxon>Pseudomonadota</taxon>
        <taxon>Gammaproteobacteria</taxon>
        <taxon>Chromatiales</taxon>
        <taxon>Ectothiorhodospiraceae</taxon>
        <taxon>Alkalilimnicola</taxon>
    </lineage>
</organism>
<feature type="transmembrane region" description="Helical" evidence="6">
    <location>
        <begin position="610"/>
        <end position="634"/>
    </location>
</feature>
<dbReference type="PANTHER" id="PTHR33406:SF12">
    <property type="entry name" value="BLR2997 PROTEIN"/>
    <property type="match status" value="1"/>
</dbReference>
<evidence type="ECO:0000256" key="2">
    <source>
        <dbReference type="ARBA" id="ARBA00022475"/>
    </source>
</evidence>
<feature type="domain" description="SSD" evidence="7">
    <location>
        <begin position="639"/>
        <end position="766"/>
    </location>
</feature>
<evidence type="ECO:0000256" key="4">
    <source>
        <dbReference type="ARBA" id="ARBA00022989"/>
    </source>
</evidence>
<dbReference type="InterPro" id="IPR050545">
    <property type="entry name" value="Mycobact_MmpL"/>
</dbReference>
<evidence type="ECO:0000259" key="7">
    <source>
        <dbReference type="PROSITE" id="PS50156"/>
    </source>
</evidence>
<dbReference type="AlphaFoldDB" id="A0A3E0X2B6"/>
<keyword evidence="3 6" id="KW-0812">Transmembrane</keyword>
<sequence>MVSGRKPSGFSNTLAQLVVEHPWRALLVPLLIVLFAVPGLRGLAPDSTYRAYFHEDDPLRLQVESLERRFANDDSVVLMVHNPDGVFNPRTAKLLVDLTEEMWRVPDVVRVESLSNYRWVEAVGDDIAVDPLIADDGPFTEEFLGPRGEAALQHEIVPEYLLSTDAKTALVIGFVRPGDELSSPAPGPVIEAVREMIDRHRDPDHIFHITGRVAVEHALMESAQRDMQAFVPVLLFIMALILIAVFRRIKAAAVPLVLVILAVVSALGIAGWLGVRISNITALLPQFMIGIGIATSVHILNAYFAARRNNYSKPVAVQHALAINAVPTVLTAVTTAVGFFSFMTSNIIAIGELGLVVGLGTIATWFLIYFFLGPLLVLLPERSKKYQGGKAPLDTLSIGPRLHAYVGFLSSQKKLIAAGFVGLIVLALTVAMNNQVNANPFRYFAEGHWVRDSNNFAEEHVNGAQGMEVVINTGVPGGALEPEFLRQVEAYQSWIDTQDGVVKTISIVDILKQTNRSLHGDEQSFYRLADDREALSQLLFLYTLNLPQGLDVSDRITAEEDAVRISVKWTLYDSALATRSAQQILEYGEGMGLNVETTGKMLLFQKLNGYVVNSFFTSIGLATLLISLLMILALRSVRLGLISLIPNIVPLVIGAAALVVVGKSFDIGTVVVMTVCLSIAVDDTIHFISAFRRGIVDGLAAEEAVKRAVKEVGPAIAVTTLVLVCAFGVFTFADFVPNQTFGFLAIVVLTVALLVDLTLLPVLLLLLYGTHPARAVSQATVREPVAAEVR</sequence>
<feature type="transmembrane region" description="Helical" evidence="6">
    <location>
        <begin position="641"/>
        <end position="661"/>
    </location>
</feature>
<dbReference type="InterPro" id="IPR000731">
    <property type="entry name" value="SSD"/>
</dbReference>
<dbReference type="InterPro" id="IPR004869">
    <property type="entry name" value="MMPL_dom"/>
</dbReference>
<dbReference type="EMBL" id="NFZW01000003">
    <property type="protein sequence ID" value="RFA38523.1"/>
    <property type="molecule type" value="Genomic_DNA"/>
</dbReference>
<comment type="subcellular location">
    <subcellularLocation>
        <location evidence="1">Cell membrane</location>
        <topology evidence="1">Multi-pass membrane protein</topology>
    </subcellularLocation>
</comment>
<dbReference type="Gene3D" id="1.20.1640.10">
    <property type="entry name" value="Multidrug efflux transporter AcrB transmembrane domain"/>
    <property type="match status" value="2"/>
</dbReference>
<dbReference type="PANTHER" id="PTHR33406">
    <property type="entry name" value="MEMBRANE PROTEIN MJ1562-RELATED"/>
    <property type="match status" value="1"/>
</dbReference>
<reference evidence="9" key="1">
    <citation type="submission" date="2017-05" db="EMBL/GenBank/DDBJ databases">
        <authorList>
            <person name="Sharma S."/>
            <person name="Sidhu C."/>
            <person name="Pinnaka A.K."/>
        </authorList>
    </citation>
    <scope>NUCLEOTIDE SEQUENCE [LARGE SCALE GENOMIC DNA]</scope>
    <source>
        <strain evidence="9">AK93</strain>
    </source>
</reference>
<keyword evidence="5 6" id="KW-0472">Membrane</keyword>
<feature type="transmembrane region" description="Helical" evidence="6">
    <location>
        <begin position="229"/>
        <end position="246"/>
    </location>
</feature>
<protein>
    <recommendedName>
        <fullName evidence="7">SSD domain-containing protein</fullName>
    </recommendedName>
</protein>
<dbReference type="PROSITE" id="PS50156">
    <property type="entry name" value="SSD"/>
    <property type="match status" value="2"/>
</dbReference>
<feature type="transmembrane region" description="Helical" evidence="6">
    <location>
        <begin position="712"/>
        <end position="735"/>
    </location>
</feature>
<dbReference type="Proteomes" id="UP000256763">
    <property type="component" value="Unassembled WGS sequence"/>
</dbReference>
<evidence type="ECO:0000313" key="9">
    <source>
        <dbReference type="Proteomes" id="UP000256763"/>
    </source>
</evidence>
<feature type="transmembrane region" description="Helical" evidence="6">
    <location>
        <begin position="741"/>
        <end position="768"/>
    </location>
</feature>
<keyword evidence="2" id="KW-1003">Cell membrane</keyword>
<feature type="transmembrane region" description="Helical" evidence="6">
    <location>
        <begin position="415"/>
        <end position="432"/>
    </location>
</feature>
<dbReference type="SUPFAM" id="SSF82866">
    <property type="entry name" value="Multidrug efflux transporter AcrB transmembrane domain"/>
    <property type="match status" value="2"/>
</dbReference>
<evidence type="ECO:0000256" key="1">
    <source>
        <dbReference type="ARBA" id="ARBA00004651"/>
    </source>
</evidence>
<name>A0A3E0X2B6_9GAMM</name>
<evidence type="ECO:0000256" key="5">
    <source>
        <dbReference type="ARBA" id="ARBA00023136"/>
    </source>
</evidence>
<evidence type="ECO:0000256" key="6">
    <source>
        <dbReference type="SAM" id="Phobius"/>
    </source>
</evidence>
<dbReference type="Pfam" id="PF03176">
    <property type="entry name" value="MMPL"/>
    <property type="match status" value="2"/>
</dbReference>
<dbReference type="GO" id="GO:0005886">
    <property type="term" value="C:plasma membrane"/>
    <property type="evidence" value="ECO:0007669"/>
    <property type="project" value="UniProtKB-SubCell"/>
</dbReference>